<feature type="chain" id="PRO_5036214488" evidence="2">
    <location>
        <begin position="27"/>
        <end position="431"/>
    </location>
</feature>
<gene>
    <name evidence="4" type="ORF">GGE31_001455</name>
    <name evidence="3" type="ORF">GGE33_000330</name>
    <name evidence="5" type="ORF">GGE35_001454</name>
</gene>
<dbReference type="AlphaFoldDB" id="A0A7W6Y1B1"/>
<evidence type="ECO:0000313" key="5">
    <source>
        <dbReference type="EMBL" id="MBB4445672.1"/>
    </source>
</evidence>
<keyword evidence="7" id="KW-1185">Reference proteome</keyword>
<dbReference type="EMBL" id="JACIGW010000001">
    <property type="protein sequence ID" value="MBB4346622.1"/>
    <property type="molecule type" value="Genomic_DNA"/>
</dbReference>
<keyword evidence="2" id="KW-0732">Signal</keyword>
<evidence type="ECO:0000313" key="6">
    <source>
        <dbReference type="Proteomes" id="UP000520770"/>
    </source>
</evidence>
<feature type="compositionally biased region" description="Basic and acidic residues" evidence="1">
    <location>
        <begin position="259"/>
        <end position="272"/>
    </location>
</feature>
<evidence type="ECO:0000313" key="4">
    <source>
        <dbReference type="EMBL" id="MBB4410984.1"/>
    </source>
</evidence>
<name>A0A7W6Y1B1_9HYPH</name>
<proteinExistence type="predicted"/>
<protein>
    <submittedName>
        <fullName evidence="5">Uncharacterized protein</fullName>
    </submittedName>
</protein>
<dbReference type="Proteomes" id="UP000520770">
    <property type="component" value="Unassembled WGS sequence"/>
</dbReference>
<dbReference type="EMBL" id="JACIHM010000001">
    <property type="protein sequence ID" value="MBB4445672.1"/>
    <property type="molecule type" value="Genomic_DNA"/>
</dbReference>
<feature type="compositionally biased region" description="Basic and acidic residues" evidence="1">
    <location>
        <begin position="327"/>
        <end position="349"/>
    </location>
</feature>
<feature type="region of interest" description="Disordered" evidence="1">
    <location>
        <begin position="320"/>
        <end position="406"/>
    </location>
</feature>
<dbReference type="EMBL" id="JACIGY010000001">
    <property type="protein sequence ID" value="MBB4410984.1"/>
    <property type="molecule type" value="Genomic_DNA"/>
</dbReference>
<feature type="signal peptide" evidence="2">
    <location>
        <begin position="1"/>
        <end position="26"/>
    </location>
</feature>
<evidence type="ECO:0000256" key="2">
    <source>
        <dbReference type="SAM" id="SignalP"/>
    </source>
</evidence>
<dbReference type="Proteomes" id="UP000524535">
    <property type="component" value="Unassembled WGS sequence"/>
</dbReference>
<feature type="region of interest" description="Disordered" evidence="1">
    <location>
        <begin position="259"/>
        <end position="301"/>
    </location>
</feature>
<evidence type="ECO:0000313" key="7">
    <source>
        <dbReference type="Proteomes" id="UP000524535"/>
    </source>
</evidence>
<feature type="compositionally biased region" description="Low complexity" evidence="1">
    <location>
        <begin position="380"/>
        <end position="406"/>
    </location>
</feature>
<evidence type="ECO:0000313" key="8">
    <source>
        <dbReference type="Proteomes" id="UP000576087"/>
    </source>
</evidence>
<reference evidence="6 7" key="1">
    <citation type="submission" date="2020-08" db="EMBL/GenBank/DDBJ databases">
        <title>Genomic Encyclopedia of Type Strains, Phase IV (KMG-V): Genome sequencing to study the core and pangenomes of soil and plant-associated prokaryotes.</title>
        <authorList>
            <person name="Whitman W."/>
        </authorList>
    </citation>
    <scope>NUCLEOTIDE SEQUENCE [LARGE SCALE GENOMIC DNA]</scope>
    <source>
        <strain evidence="4 7">SEMIA 444</strain>
        <strain evidence="3 6">SEMIA 448</strain>
        <strain evidence="5 8">SEMIA 452</strain>
    </source>
</reference>
<sequence length="431" mass="43640">MKIRLSKKFVFLLGGAIVLCGASGSAAVLIGTDKILGPSYKDINGLACTTLQTQKMRRDGSIWVRKYVTSDQAGDGIARLKTALRVARAVQEKEKAGLVQVAMIDSAGPKDTADMRGRAIAAQVVYIPNPTKIPAGGQAENYSGYYLDGAPSANGHFYGMRVDLPLEDIEHLEAHLTDKADCIDPSLPEGSEAAKAEPKASGHGAPAGGSEKPSGHGAAPATEGASAEAEAKGEEVAAAEGGGFFSSITGMVFGAKEEAAAGHEAGQGEEKAVPAAAAPSGENHGAQAAKTDTASTDKPAEEKSFFDQAKSMILGSSVDEPAAPAQKEAKADAVDEAKQASEPAREPRTTAEGGKGWSKSDAADEVHSGTAADSKGQPKATNEAAQAEAHAGGPQSAASGASAADTAGAAWLEKFRAQQAAPAANAAPPAD</sequence>
<accession>A0A7W6Y1B1</accession>
<dbReference type="RefSeq" id="WP_183821003.1">
    <property type="nucleotide sequence ID" value="NZ_JACIGW010000001.1"/>
</dbReference>
<dbReference type="Proteomes" id="UP000576087">
    <property type="component" value="Unassembled WGS sequence"/>
</dbReference>
<comment type="caution">
    <text evidence="5">The sequence shown here is derived from an EMBL/GenBank/DDBJ whole genome shotgun (WGS) entry which is preliminary data.</text>
</comment>
<feature type="region of interest" description="Disordered" evidence="1">
    <location>
        <begin position="181"/>
        <end position="235"/>
    </location>
</feature>
<feature type="compositionally biased region" description="Low complexity" evidence="1">
    <location>
        <begin position="217"/>
        <end position="228"/>
    </location>
</feature>
<evidence type="ECO:0000313" key="3">
    <source>
        <dbReference type="EMBL" id="MBB4346622.1"/>
    </source>
</evidence>
<organism evidence="5 8">
    <name type="scientific">Aliirhizobium cellulosilyticum</name>
    <dbReference type="NCBI Taxonomy" id="393664"/>
    <lineage>
        <taxon>Bacteria</taxon>
        <taxon>Pseudomonadati</taxon>
        <taxon>Pseudomonadota</taxon>
        <taxon>Alphaproteobacteria</taxon>
        <taxon>Hyphomicrobiales</taxon>
        <taxon>Rhizobiaceae</taxon>
        <taxon>Aliirhizobium</taxon>
    </lineage>
</organism>
<evidence type="ECO:0000256" key="1">
    <source>
        <dbReference type="SAM" id="MobiDB-lite"/>
    </source>
</evidence>